<keyword evidence="4" id="KW-1185">Reference proteome</keyword>
<feature type="transmembrane region" description="Helical" evidence="3">
    <location>
        <begin position="667"/>
        <end position="687"/>
    </location>
</feature>
<feature type="transmembrane region" description="Helical" evidence="3">
    <location>
        <begin position="708"/>
        <end position="725"/>
    </location>
</feature>
<name>A0A6P8IUH9_ACTTE</name>
<organism evidence="4 5">
    <name type="scientific">Actinia tenebrosa</name>
    <name type="common">Australian red waratah sea anemone</name>
    <dbReference type="NCBI Taxonomy" id="6105"/>
    <lineage>
        <taxon>Eukaryota</taxon>
        <taxon>Metazoa</taxon>
        <taxon>Cnidaria</taxon>
        <taxon>Anthozoa</taxon>
        <taxon>Hexacorallia</taxon>
        <taxon>Actiniaria</taxon>
        <taxon>Actiniidae</taxon>
        <taxon>Actinia</taxon>
    </lineage>
</organism>
<proteinExistence type="predicted"/>
<evidence type="ECO:0000313" key="5">
    <source>
        <dbReference type="RefSeq" id="XP_031570597.1"/>
    </source>
</evidence>
<feature type="unsure residue" description="I or L" evidence="5">
    <location>
        <position position="70"/>
    </location>
</feature>
<keyword evidence="3" id="KW-0812">Transmembrane</keyword>
<protein>
    <submittedName>
        <fullName evidence="5">Uncharacterized protein LOC116304933</fullName>
    </submittedName>
</protein>
<feature type="transmembrane region" description="Helical" evidence="3">
    <location>
        <begin position="731"/>
        <end position="751"/>
    </location>
</feature>
<feature type="coiled-coil region" evidence="1">
    <location>
        <begin position="589"/>
        <end position="651"/>
    </location>
</feature>
<dbReference type="InParanoid" id="A0A6P8IUH9"/>
<evidence type="ECO:0000256" key="3">
    <source>
        <dbReference type="SAM" id="Phobius"/>
    </source>
</evidence>
<accession>A0A6P8IUH9</accession>
<dbReference type="Proteomes" id="UP000515163">
    <property type="component" value="Unplaced"/>
</dbReference>
<keyword evidence="3" id="KW-1133">Transmembrane helix</keyword>
<dbReference type="RefSeq" id="XP_031570597.1">
    <property type="nucleotide sequence ID" value="XM_031714737.1"/>
</dbReference>
<feature type="region of interest" description="Disordered" evidence="2">
    <location>
        <begin position="178"/>
        <end position="200"/>
    </location>
</feature>
<feature type="region of interest" description="Disordered" evidence="2">
    <location>
        <begin position="17"/>
        <end position="38"/>
    </location>
</feature>
<feature type="compositionally biased region" description="Polar residues" evidence="2">
    <location>
        <begin position="186"/>
        <end position="197"/>
    </location>
</feature>
<dbReference type="AlphaFoldDB" id="A0A6P8IUH9"/>
<sequence>METVLDQFNNDSLETIHEEEPIVNENKPIRKKKSTVKKDDSVDVEEKREQLYILAVLGTIEVYTGNKMSLGDVKKLSAKDVDRFYNRYQVIMGAQVAGTLVDTTIDAATELTSYILPIDNKKSLSRDLKENQMIRQELTNAAGYAILKGGRFIALATGLFQVAKHIDRNHTSNKEAVEDMDKMSENDSTQIEQITKTPEQKVERIKDPKKVAADKRLADYHKRAKRALKADTDTEEKDNGEHKWMPEISLTTALTMMEAGGIDFDPLTEEGKANVNEEIDGNFLDYEDVYEKDTSGVGLYQQLKARFGKYARFAYNGIRDRLTRVNPKNKLPEYMELDNVDEKESNERNSEVLYNEILRRYPEFDYDGDYEKLFKNFQIVDGNEIEVRAPNGTKWYVLSPDDTKIPKQLRKTLGWSREHIDRYDQGKKDLDMYFPNNTITRENGFDIRTSKDHYVEVFDPNIVKGKKEGGWYGILTKGFEAYSEKSFGKMTNRIKSNLGESADTLLKNLAAKESENDQELQHVYAKVEVINHKQDEINDEKEANSDRLSNLGDFIEEHYDRLVNNDLSEEEMDNASSIFELHYNSHDHKDGTITQIEALQQRRDEIRKENNKLIDTNEQLKQEEAQHEDRIRELVNERQEIQNERESIEEKLPLRERVKQIIKRHGLTVTGIALAVGTIIGVIINSLKAGLTSVAKGVGNGLKTIGKKLAQILPGMVGAIASFIFRTAGEVVGFLAKNAWLLIVAVVLYIIERYKKKK</sequence>
<dbReference type="KEGG" id="aten:116304933"/>
<keyword evidence="1" id="KW-0175">Coiled coil</keyword>
<evidence type="ECO:0000256" key="1">
    <source>
        <dbReference type="SAM" id="Coils"/>
    </source>
</evidence>
<evidence type="ECO:0000313" key="4">
    <source>
        <dbReference type="Proteomes" id="UP000515163"/>
    </source>
</evidence>
<gene>
    <name evidence="5" type="primary">LOC116304933</name>
</gene>
<dbReference type="OrthoDB" id="5965552at2759"/>
<reference evidence="5" key="1">
    <citation type="submission" date="2025-08" db="UniProtKB">
        <authorList>
            <consortium name="RefSeq"/>
        </authorList>
    </citation>
    <scope>IDENTIFICATION</scope>
    <source>
        <tissue evidence="5">Tentacle</tissue>
    </source>
</reference>
<evidence type="ECO:0000256" key="2">
    <source>
        <dbReference type="SAM" id="MobiDB-lite"/>
    </source>
</evidence>
<keyword evidence="3" id="KW-0472">Membrane</keyword>